<dbReference type="Gene3D" id="1.10.1660.10">
    <property type="match status" value="1"/>
</dbReference>
<evidence type="ECO:0000313" key="4">
    <source>
        <dbReference type="EMBL" id="SMF75774.1"/>
    </source>
</evidence>
<dbReference type="InterPro" id="IPR009061">
    <property type="entry name" value="DNA-bd_dom_put_sf"/>
</dbReference>
<evidence type="ECO:0000259" key="3">
    <source>
        <dbReference type="PROSITE" id="PS50937"/>
    </source>
</evidence>
<dbReference type="EMBL" id="LT840184">
    <property type="protein sequence ID" value="SMF75774.1"/>
    <property type="molecule type" value="Genomic_DNA"/>
</dbReference>
<dbReference type="PROSITE" id="PS50937">
    <property type="entry name" value="HTH_MERR_2"/>
    <property type="match status" value="1"/>
</dbReference>
<feature type="region of interest" description="Disordered" evidence="2">
    <location>
        <begin position="1"/>
        <end position="23"/>
    </location>
</feature>
<organism evidence="4 5">
    <name type="scientific">Paenibacillus uliginis N3/975</name>
    <dbReference type="NCBI Taxonomy" id="1313296"/>
    <lineage>
        <taxon>Bacteria</taxon>
        <taxon>Bacillati</taxon>
        <taxon>Bacillota</taxon>
        <taxon>Bacilli</taxon>
        <taxon>Bacillales</taxon>
        <taxon>Paenibacillaceae</taxon>
        <taxon>Paenibacillus</taxon>
    </lineage>
</organism>
<keyword evidence="5" id="KW-1185">Reference proteome</keyword>
<dbReference type="AlphaFoldDB" id="A0A1X7GWS4"/>
<dbReference type="SMART" id="SM00422">
    <property type="entry name" value="HTH_MERR"/>
    <property type="match status" value="1"/>
</dbReference>
<dbReference type="GO" id="GO:0003700">
    <property type="term" value="F:DNA-binding transcription factor activity"/>
    <property type="evidence" value="ECO:0007669"/>
    <property type="project" value="InterPro"/>
</dbReference>
<dbReference type="Pfam" id="PF13411">
    <property type="entry name" value="MerR_1"/>
    <property type="match status" value="1"/>
</dbReference>
<dbReference type="PRINTS" id="PR00040">
    <property type="entry name" value="HTHMERR"/>
</dbReference>
<evidence type="ECO:0000256" key="2">
    <source>
        <dbReference type="SAM" id="MobiDB-lite"/>
    </source>
</evidence>
<dbReference type="InterPro" id="IPR000551">
    <property type="entry name" value="MerR-type_HTH_dom"/>
</dbReference>
<dbReference type="SUPFAM" id="SSF46955">
    <property type="entry name" value="Putative DNA-binding domain"/>
    <property type="match status" value="1"/>
</dbReference>
<dbReference type="CDD" id="cd01106">
    <property type="entry name" value="HTH_TipAL-Mta"/>
    <property type="match status" value="1"/>
</dbReference>
<dbReference type="InterPro" id="IPR047057">
    <property type="entry name" value="MerR_fam"/>
</dbReference>
<sequence>MQSNSVTNLQKHDGTDSTTQHGTYSIGEASKMIGSNVKTVRYYDEIGLLKATSYTEGRHRLYTKEDIWRLQLITTLRYLDFGIDDISKMISGETPVDKALDWQIESLETQVSTLTNMISILRQAKEHEGNSLRYIHDLVNARTIRREKRKQFINETVVASNFLDGIPPEWRTSFLYFFNKYIVNQVKISAKHTVAWNELQELICDPLFIADIKNDAEFLFFNLIHRPQLDAAAWVKRLEGIHNRLNTALKQKLSADSPIVQAIVEDMAMLYENSEQSMGKKDFFRIFAKHSLNPTTERIERFITLCSILSPQFHMLSKGNHLLLQGIQWKLEHM</sequence>
<dbReference type="GO" id="GO:0003677">
    <property type="term" value="F:DNA binding"/>
    <property type="evidence" value="ECO:0007669"/>
    <property type="project" value="UniProtKB-KW"/>
</dbReference>
<dbReference type="PANTHER" id="PTHR30204">
    <property type="entry name" value="REDOX-CYCLING DRUG-SENSING TRANSCRIPTIONAL ACTIVATOR SOXR"/>
    <property type="match status" value="1"/>
</dbReference>
<evidence type="ECO:0000313" key="5">
    <source>
        <dbReference type="Proteomes" id="UP000192940"/>
    </source>
</evidence>
<proteinExistence type="predicted"/>
<accession>A0A1X7GWS4</accession>
<dbReference type="STRING" id="1313296.SAMN05661091_1249"/>
<name>A0A1X7GWS4_9BACL</name>
<protein>
    <submittedName>
        <fullName evidence="4">DNA-binding transcriptional regulator, MerR family</fullName>
    </submittedName>
</protein>
<keyword evidence="1 4" id="KW-0238">DNA-binding</keyword>
<reference evidence="4 5" key="1">
    <citation type="submission" date="2017-04" db="EMBL/GenBank/DDBJ databases">
        <authorList>
            <person name="Afonso C.L."/>
            <person name="Miller P.J."/>
            <person name="Scott M.A."/>
            <person name="Spackman E."/>
            <person name="Goraichik I."/>
            <person name="Dimitrov K.M."/>
            <person name="Suarez D.L."/>
            <person name="Swayne D.E."/>
        </authorList>
    </citation>
    <scope>NUCLEOTIDE SEQUENCE [LARGE SCALE GENOMIC DNA]</scope>
    <source>
        <strain evidence="4 5">N3/975</strain>
    </source>
</reference>
<gene>
    <name evidence="4" type="ORF">SAMN05661091_1249</name>
</gene>
<dbReference type="PANTHER" id="PTHR30204:SF96">
    <property type="entry name" value="CHROMOSOME-ANCHORING PROTEIN RACA"/>
    <property type="match status" value="1"/>
</dbReference>
<feature type="domain" description="HTH merR-type" evidence="3">
    <location>
        <begin position="23"/>
        <end position="92"/>
    </location>
</feature>
<dbReference type="Proteomes" id="UP000192940">
    <property type="component" value="Chromosome I"/>
</dbReference>
<evidence type="ECO:0000256" key="1">
    <source>
        <dbReference type="ARBA" id="ARBA00023125"/>
    </source>
</evidence>